<proteinExistence type="predicted"/>
<reference evidence="1" key="2">
    <citation type="journal article" date="2021" name="PeerJ">
        <title>Extensive microbial diversity within the chicken gut microbiome revealed by metagenomics and culture.</title>
        <authorList>
            <person name="Gilroy R."/>
            <person name="Ravi A."/>
            <person name="Getino M."/>
            <person name="Pursley I."/>
            <person name="Horton D.L."/>
            <person name="Alikhan N.F."/>
            <person name="Baker D."/>
            <person name="Gharbi K."/>
            <person name="Hall N."/>
            <person name="Watson M."/>
            <person name="Adriaenssens E.M."/>
            <person name="Foster-Nyarko E."/>
            <person name="Jarju S."/>
            <person name="Secka A."/>
            <person name="Antonio M."/>
            <person name="Oren A."/>
            <person name="Chaudhuri R.R."/>
            <person name="La Ragione R."/>
            <person name="Hildebrand F."/>
            <person name="Pallen M.J."/>
        </authorList>
    </citation>
    <scope>NUCLEOTIDE SEQUENCE</scope>
    <source>
        <strain evidence="1">CHK33-4379</strain>
    </source>
</reference>
<evidence type="ECO:0000313" key="1">
    <source>
        <dbReference type="EMBL" id="HIT58294.1"/>
    </source>
</evidence>
<protein>
    <submittedName>
        <fullName evidence="1">DUF1273 family protein</fullName>
    </submittedName>
</protein>
<dbReference type="Gene3D" id="3.40.50.450">
    <property type="match status" value="1"/>
</dbReference>
<name>A0A9D1GSI9_9FIRM</name>
<sequence>MGCILLNRDNVRDYPFDMVSTACFTGHRLTSLPKEYSHPLRVRMMQSLIALKVIEAARAGYRTFITGMALGADMLFADSVLDHADANPELGIRLVGVSPFAGEERRLSPEELARYNSVKDRCHAFITLSSGYYNGCFAARNRFMVEHSSLLIALYHHDRSGTSQTINMAKRKGLRIEQINLGSLSVYFGL</sequence>
<dbReference type="EMBL" id="DVLL01000005">
    <property type="protein sequence ID" value="HIT58294.1"/>
    <property type="molecule type" value="Genomic_DNA"/>
</dbReference>
<dbReference type="PANTHER" id="PTHR38440">
    <property type="entry name" value="UPF0398 PROTEIN YPSA"/>
    <property type="match status" value="1"/>
</dbReference>
<dbReference type="AlphaFoldDB" id="A0A9D1GSI9"/>
<gene>
    <name evidence="1" type="ORF">IAC39_01005</name>
</gene>
<evidence type="ECO:0000313" key="2">
    <source>
        <dbReference type="Proteomes" id="UP000824136"/>
    </source>
</evidence>
<dbReference type="InterPro" id="IPR010697">
    <property type="entry name" value="YspA"/>
</dbReference>
<organism evidence="1 2">
    <name type="scientific">Candidatus Faeciplasma pullistercoris</name>
    <dbReference type="NCBI Taxonomy" id="2840800"/>
    <lineage>
        <taxon>Bacteria</taxon>
        <taxon>Bacillati</taxon>
        <taxon>Bacillota</taxon>
        <taxon>Clostridia</taxon>
        <taxon>Eubacteriales</taxon>
        <taxon>Oscillospiraceae</taxon>
        <taxon>Oscillospiraceae incertae sedis</taxon>
        <taxon>Candidatus Faeciplasma</taxon>
    </lineage>
</organism>
<dbReference type="PANTHER" id="PTHR38440:SF1">
    <property type="entry name" value="UPF0398 PROTEIN SPR0331"/>
    <property type="match status" value="1"/>
</dbReference>
<dbReference type="SUPFAM" id="SSF102405">
    <property type="entry name" value="MCP/YpsA-like"/>
    <property type="match status" value="1"/>
</dbReference>
<dbReference type="Pfam" id="PF06908">
    <property type="entry name" value="YpsA"/>
    <property type="match status" value="1"/>
</dbReference>
<accession>A0A9D1GSI9</accession>
<reference evidence="1" key="1">
    <citation type="submission" date="2020-10" db="EMBL/GenBank/DDBJ databases">
        <authorList>
            <person name="Gilroy R."/>
        </authorList>
    </citation>
    <scope>NUCLEOTIDE SEQUENCE</scope>
    <source>
        <strain evidence="1">CHK33-4379</strain>
    </source>
</reference>
<comment type="caution">
    <text evidence="1">The sequence shown here is derived from an EMBL/GenBank/DDBJ whole genome shotgun (WGS) entry which is preliminary data.</text>
</comment>
<dbReference type="Proteomes" id="UP000824136">
    <property type="component" value="Unassembled WGS sequence"/>
</dbReference>